<protein>
    <recommendedName>
        <fullName evidence="4">N-acetyltransferase domain-containing protein</fullName>
    </recommendedName>
</protein>
<feature type="compositionally biased region" description="Basic and acidic residues" evidence="1">
    <location>
        <begin position="461"/>
        <end position="471"/>
    </location>
</feature>
<dbReference type="Gene3D" id="3.40.630.30">
    <property type="match status" value="1"/>
</dbReference>
<feature type="compositionally biased region" description="Basic and acidic residues" evidence="1">
    <location>
        <begin position="290"/>
        <end position="300"/>
    </location>
</feature>
<feature type="compositionally biased region" description="Pro residues" evidence="1">
    <location>
        <begin position="615"/>
        <end position="631"/>
    </location>
</feature>
<evidence type="ECO:0008006" key="4">
    <source>
        <dbReference type="Google" id="ProtNLM"/>
    </source>
</evidence>
<feature type="region of interest" description="Disordered" evidence="1">
    <location>
        <begin position="438"/>
        <end position="480"/>
    </location>
</feature>
<feature type="compositionally biased region" description="Polar residues" evidence="1">
    <location>
        <begin position="445"/>
        <end position="458"/>
    </location>
</feature>
<feature type="compositionally biased region" description="Basic and acidic residues" evidence="1">
    <location>
        <begin position="338"/>
        <end position="348"/>
    </location>
</feature>
<sequence>MLTLYKPSGSEGSESDKEKKKVKAGIPAYAQTVKKIHGKPHFVRYKQDKPLATGVGIMGEIFGVPAPKHKAKEKEKRSKSIGALPTIHMIGGTPVLYPPGVYPEQAYLAYHQNARPMVLPPNYQQVPMSSVSHPPNPTAADFSNLQDFTKHYKVIQNTTTESKGAKDSKEEKPSKTNRTGHYCNHCGKPRSKRYHIQHPLVLGQVSNTGFCRRCQSDASSTSGSSSSKQSRKVKDKKYKHKHKSARKKVHVRFEGHSPDGSQGKSAKKGHKYNSDPESHVRRQKSKHKKESYEPSEHSSDEESFEEEERGRQGRRPPNHRYEHEYEYFSSHPQQRSQPMERYRTHERQFSPSDVVDDALRMAGPHTSSPLTRSIKVTDTKIRRPLAQHHLPDFRYVEPHNTHSGHHQGRLDRPTEYIEERKAELSEFPWVSQARRPDEDEYLSPIDTTPPRNRVSQPENYYLRESERRNMERGSGNVRRAQGWTQEEIDAELFRRRGPEDTYGQEFTQEEAAQHYRDNWNRDPYYSNETSPAPQQRAPRRNNRADMDGYQVDPYVSYRHVEPRRPPRTPRAPSPPAPAPPSSPAPAPKQVVTVVLPTISVQDCDPGAYRGEKRWPPNPSNPSNPSNPPYPVTPKGEQSNRYDYANERPEHGARRRHVNVSRKSSREQMAQAHDHQEQRHHVEALPPGNKWPGNMAIPILLLVMIEAEENRDGQCFPLCFAVRERIFVEEQRACPLEHHLDFEDARSCHCVAFSSSGESGSSSDERIVRDGEGRDGAIGRAIGTIRLIPFPHSDTHPQYNSQRDPPIFSDVSPIPSKELFFAPSPVRKRDRKTSFHDGSEPYVKLGRWSVVPKWRRKRVGDALVESALRWVRGNAEWAAGGDGDGDGDGDGEWRGLVCVHAQEEAVGAWGRNGFVVDEGMGEWWEARIRHLGMWRRVVGEGGLGEEVD</sequence>
<feature type="region of interest" description="Disordered" evidence="1">
    <location>
        <begin position="157"/>
        <end position="186"/>
    </location>
</feature>
<organism evidence="2 3">
    <name type="scientific">Hymenoscyphus albidus</name>
    <dbReference type="NCBI Taxonomy" id="595503"/>
    <lineage>
        <taxon>Eukaryota</taxon>
        <taxon>Fungi</taxon>
        <taxon>Dikarya</taxon>
        <taxon>Ascomycota</taxon>
        <taxon>Pezizomycotina</taxon>
        <taxon>Leotiomycetes</taxon>
        <taxon>Helotiales</taxon>
        <taxon>Helotiaceae</taxon>
        <taxon>Hymenoscyphus</taxon>
    </lineage>
</organism>
<keyword evidence="3" id="KW-1185">Reference proteome</keyword>
<feature type="region of interest" description="Disordered" evidence="1">
    <location>
        <begin position="519"/>
        <end position="587"/>
    </location>
</feature>
<reference evidence="2" key="1">
    <citation type="submission" date="2021-07" db="EMBL/GenBank/DDBJ databases">
        <authorList>
            <person name="Durling M."/>
        </authorList>
    </citation>
    <scope>NUCLEOTIDE SEQUENCE</scope>
</reference>
<evidence type="ECO:0000313" key="3">
    <source>
        <dbReference type="Proteomes" id="UP000701801"/>
    </source>
</evidence>
<feature type="compositionally biased region" description="Basic and acidic residues" evidence="1">
    <location>
        <begin position="637"/>
        <end position="651"/>
    </location>
</feature>
<feature type="compositionally biased region" description="Low complexity" evidence="1">
    <location>
        <begin position="216"/>
        <end position="228"/>
    </location>
</feature>
<dbReference type="SUPFAM" id="SSF55729">
    <property type="entry name" value="Acyl-CoA N-acyltransferases (Nat)"/>
    <property type="match status" value="1"/>
</dbReference>
<accession>A0A9N9Q1J9</accession>
<feature type="compositionally biased region" description="Basic and acidic residues" evidence="1">
    <location>
        <begin position="671"/>
        <end position="682"/>
    </location>
</feature>
<feature type="region of interest" description="Disordered" evidence="1">
    <location>
        <begin position="1"/>
        <end position="24"/>
    </location>
</feature>
<dbReference type="AlphaFoldDB" id="A0A9N9Q1J9"/>
<comment type="caution">
    <text evidence="2">The sequence shown here is derived from an EMBL/GenBank/DDBJ whole genome shotgun (WGS) entry which is preliminary data.</text>
</comment>
<dbReference type="Proteomes" id="UP000701801">
    <property type="component" value="Unassembled WGS sequence"/>
</dbReference>
<feature type="compositionally biased region" description="Basic residues" evidence="1">
    <location>
        <begin position="229"/>
        <end position="250"/>
    </location>
</feature>
<gene>
    <name evidence="2" type="ORF">HYALB_00002293</name>
</gene>
<feature type="compositionally biased region" description="Basic and acidic residues" evidence="1">
    <location>
        <begin position="163"/>
        <end position="174"/>
    </location>
</feature>
<feature type="compositionally biased region" description="Low complexity" evidence="1">
    <location>
        <begin position="1"/>
        <end position="12"/>
    </location>
</feature>
<proteinExistence type="predicted"/>
<feature type="region of interest" description="Disordered" evidence="1">
    <location>
        <begin position="213"/>
        <end position="351"/>
    </location>
</feature>
<dbReference type="EMBL" id="CAJVRM010000640">
    <property type="protein sequence ID" value="CAG8982513.1"/>
    <property type="molecule type" value="Genomic_DNA"/>
</dbReference>
<feature type="region of interest" description="Disordered" evidence="1">
    <location>
        <begin position="601"/>
        <end position="688"/>
    </location>
</feature>
<name>A0A9N9Q1J9_9HELO</name>
<dbReference type="InterPro" id="IPR016181">
    <property type="entry name" value="Acyl_CoA_acyltransferase"/>
</dbReference>
<feature type="compositionally biased region" description="Pro residues" evidence="1">
    <location>
        <begin position="568"/>
        <end position="586"/>
    </location>
</feature>
<evidence type="ECO:0000256" key="1">
    <source>
        <dbReference type="SAM" id="MobiDB-lite"/>
    </source>
</evidence>
<evidence type="ECO:0000313" key="2">
    <source>
        <dbReference type="EMBL" id="CAG8982513.1"/>
    </source>
</evidence>
<dbReference type="OrthoDB" id="329272at2759"/>